<dbReference type="SUPFAM" id="SSF53850">
    <property type="entry name" value="Periplasmic binding protein-like II"/>
    <property type="match status" value="1"/>
</dbReference>
<feature type="signal peptide" evidence="2">
    <location>
        <begin position="1"/>
        <end position="21"/>
    </location>
</feature>
<accession>A0ABP9N302</accession>
<sequence length="323" mass="35705">MYSLKRLIPCLAILFSTSSFADKLTLYTSQIPVDAQMTVDSFNLMYPDIEVDWIRDGTTQLVTRLEAEIKAGVTKPDVLLIADSITMASFKQRNLLYAYKSEQAQYYDTSFYDSDFYYYGTKLITTGIAYHRQADFKPTQWQDLANPAIKGQVVMPSPLYSGAAMIHLATLTAIPQLGWNYYEALKENGATAQGGNGGVLTAVANGTKPYGVLVDYMAIRAKAKGSPIEFIFPKEGVSIVTEPVAIMANSQNLSAAQKFVDFVLSQSGQQLVLKMGYIPAMNDMPMPAGFPERNAIKLLSVDNQNILNNEQAAKARFKTLFTQ</sequence>
<dbReference type="Pfam" id="PF13343">
    <property type="entry name" value="SBP_bac_6"/>
    <property type="match status" value="1"/>
</dbReference>
<organism evidence="3 4">
    <name type="scientific">Orbus sasakiae</name>
    <dbReference type="NCBI Taxonomy" id="1078475"/>
    <lineage>
        <taxon>Bacteria</taxon>
        <taxon>Pseudomonadati</taxon>
        <taxon>Pseudomonadota</taxon>
        <taxon>Gammaproteobacteria</taxon>
        <taxon>Orbales</taxon>
        <taxon>Orbaceae</taxon>
        <taxon>Orbus</taxon>
    </lineage>
</organism>
<protein>
    <submittedName>
        <fullName evidence="3">ABC transporter substrate-binding protein</fullName>
    </submittedName>
</protein>
<dbReference type="EMBL" id="BAABHY010000001">
    <property type="protein sequence ID" value="GAA5108301.1"/>
    <property type="molecule type" value="Genomic_DNA"/>
</dbReference>
<evidence type="ECO:0000313" key="3">
    <source>
        <dbReference type="EMBL" id="GAA5108301.1"/>
    </source>
</evidence>
<feature type="chain" id="PRO_5046383207" evidence="2">
    <location>
        <begin position="22"/>
        <end position="323"/>
    </location>
</feature>
<evidence type="ECO:0000313" key="4">
    <source>
        <dbReference type="Proteomes" id="UP001500171"/>
    </source>
</evidence>
<evidence type="ECO:0000256" key="1">
    <source>
        <dbReference type="ARBA" id="ARBA00022729"/>
    </source>
</evidence>
<name>A0ABP9N302_9GAMM</name>
<dbReference type="Gene3D" id="3.40.190.10">
    <property type="entry name" value="Periplasmic binding protein-like II"/>
    <property type="match status" value="2"/>
</dbReference>
<keyword evidence="1 2" id="KW-0732">Signal</keyword>
<dbReference type="PANTHER" id="PTHR30006">
    <property type="entry name" value="THIAMINE-BINDING PERIPLASMIC PROTEIN-RELATED"/>
    <property type="match status" value="1"/>
</dbReference>
<keyword evidence="4" id="KW-1185">Reference proteome</keyword>
<dbReference type="CDD" id="cd13547">
    <property type="entry name" value="PBP2_Fbp_like_2"/>
    <property type="match status" value="1"/>
</dbReference>
<evidence type="ECO:0000256" key="2">
    <source>
        <dbReference type="SAM" id="SignalP"/>
    </source>
</evidence>
<proteinExistence type="predicted"/>
<reference evidence="4" key="1">
    <citation type="journal article" date="2019" name="Int. J. Syst. Evol. Microbiol.">
        <title>The Global Catalogue of Microorganisms (GCM) 10K type strain sequencing project: providing services to taxonomists for standard genome sequencing and annotation.</title>
        <authorList>
            <consortium name="The Broad Institute Genomics Platform"/>
            <consortium name="The Broad Institute Genome Sequencing Center for Infectious Disease"/>
            <person name="Wu L."/>
            <person name="Ma J."/>
        </authorList>
    </citation>
    <scope>NUCLEOTIDE SEQUENCE [LARGE SCALE GENOMIC DNA]</scope>
    <source>
        <strain evidence="4">JCM 18050</strain>
    </source>
</reference>
<dbReference type="PIRSF" id="PIRSF002825">
    <property type="entry name" value="CfbpA"/>
    <property type="match status" value="1"/>
</dbReference>
<comment type="caution">
    <text evidence="3">The sequence shown here is derived from an EMBL/GenBank/DDBJ whole genome shotgun (WGS) entry which is preliminary data.</text>
</comment>
<dbReference type="InterPro" id="IPR026045">
    <property type="entry name" value="Ferric-bd"/>
</dbReference>
<dbReference type="Proteomes" id="UP001500171">
    <property type="component" value="Unassembled WGS sequence"/>
</dbReference>
<dbReference type="PANTHER" id="PTHR30006:SF2">
    <property type="entry name" value="ABC TRANSPORTER SUBSTRATE-BINDING PROTEIN"/>
    <property type="match status" value="1"/>
</dbReference>
<gene>
    <name evidence="3" type="ORF">GCM10023211_10430</name>
</gene>
<dbReference type="RefSeq" id="WP_345489540.1">
    <property type="nucleotide sequence ID" value="NZ_BAABHY010000001.1"/>
</dbReference>